<keyword evidence="7" id="KW-1185">Reference proteome</keyword>
<dbReference type="SUPFAM" id="SSF51735">
    <property type="entry name" value="NAD(P)-binding Rossmann-fold domains"/>
    <property type="match status" value="1"/>
</dbReference>
<dbReference type="InterPro" id="IPR008927">
    <property type="entry name" value="6-PGluconate_DH-like_C_sf"/>
</dbReference>
<evidence type="ECO:0000256" key="3">
    <source>
        <dbReference type="PIRSR" id="PIRSR000103-1"/>
    </source>
</evidence>
<dbReference type="Pfam" id="PF03446">
    <property type="entry name" value="NAD_binding_2"/>
    <property type="match status" value="1"/>
</dbReference>
<proteinExistence type="predicted"/>
<evidence type="ECO:0000256" key="2">
    <source>
        <dbReference type="ARBA" id="ARBA00023027"/>
    </source>
</evidence>
<dbReference type="InterPro" id="IPR015815">
    <property type="entry name" value="HIBADH-related"/>
</dbReference>
<dbReference type="PIRSF" id="PIRSF000103">
    <property type="entry name" value="HIBADH"/>
    <property type="match status" value="1"/>
</dbReference>
<feature type="domain" description="3-hydroxyisobutyrate dehydrogenase-like NAD-binding" evidence="5">
    <location>
        <begin position="163"/>
        <end position="282"/>
    </location>
</feature>
<accession>A0A849L7L4</accession>
<gene>
    <name evidence="6" type="ORF">HMH01_16535</name>
</gene>
<dbReference type="AlphaFoldDB" id="A0A849L7L4"/>
<dbReference type="InterPro" id="IPR013328">
    <property type="entry name" value="6PGD_dom2"/>
</dbReference>
<dbReference type="InterPro" id="IPR029154">
    <property type="entry name" value="HIBADH-like_NADP-bd"/>
</dbReference>
<dbReference type="InterPro" id="IPR006115">
    <property type="entry name" value="6PGDH_NADP-bd"/>
</dbReference>
<evidence type="ECO:0000313" key="7">
    <source>
        <dbReference type="Proteomes" id="UP000572377"/>
    </source>
</evidence>
<dbReference type="Gene3D" id="1.10.1040.10">
    <property type="entry name" value="N-(1-d-carboxylethyl)-l-norvaline Dehydrogenase, domain 2"/>
    <property type="match status" value="1"/>
</dbReference>
<feature type="domain" description="6-phosphogluconate dehydrogenase NADP-binding" evidence="4">
    <location>
        <begin position="2"/>
        <end position="159"/>
    </location>
</feature>
<dbReference type="GO" id="GO:0051287">
    <property type="term" value="F:NAD binding"/>
    <property type="evidence" value="ECO:0007669"/>
    <property type="project" value="InterPro"/>
</dbReference>
<feature type="active site" evidence="3">
    <location>
        <position position="169"/>
    </location>
</feature>
<protein>
    <submittedName>
        <fullName evidence="6">NAD(P)-dependent oxidoreductase</fullName>
    </submittedName>
</protein>
<dbReference type="InterPro" id="IPR051265">
    <property type="entry name" value="HIBADH-related_NP60_sf"/>
</dbReference>
<dbReference type="Pfam" id="PF14833">
    <property type="entry name" value="NAD_binding_11"/>
    <property type="match status" value="1"/>
</dbReference>
<dbReference type="InterPro" id="IPR002204">
    <property type="entry name" value="3-OH-isobutyrate_DH-rel_CS"/>
</dbReference>
<dbReference type="Gene3D" id="3.40.50.720">
    <property type="entry name" value="NAD(P)-binding Rossmann-like Domain"/>
    <property type="match status" value="1"/>
</dbReference>
<dbReference type="GO" id="GO:0050661">
    <property type="term" value="F:NADP binding"/>
    <property type="evidence" value="ECO:0007669"/>
    <property type="project" value="InterPro"/>
</dbReference>
<dbReference type="InterPro" id="IPR036291">
    <property type="entry name" value="NAD(P)-bd_dom_sf"/>
</dbReference>
<dbReference type="PANTHER" id="PTHR43580">
    <property type="entry name" value="OXIDOREDUCTASE GLYR1-RELATED"/>
    <property type="match status" value="1"/>
</dbReference>
<evidence type="ECO:0000259" key="5">
    <source>
        <dbReference type="Pfam" id="PF14833"/>
    </source>
</evidence>
<dbReference type="RefSeq" id="WP_171326912.1">
    <property type="nucleotide sequence ID" value="NZ_JABFBC010000005.1"/>
</dbReference>
<organism evidence="6 7">
    <name type="scientific">Halovulum dunhuangense</name>
    <dbReference type="NCBI Taxonomy" id="1505036"/>
    <lineage>
        <taxon>Bacteria</taxon>
        <taxon>Pseudomonadati</taxon>
        <taxon>Pseudomonadota</taxon>
        <taxon>Alphaproteobacteria</taxon>
        <taxon>Rhodobacterales</taxon>
        <taxon>Paracoccaceae</taxon>
        <taxon>Halovulum</taxon>
    </lineage>
</organism>
<dbReference type="PROSITE" id="PS00895">
    <property type="entry name" value="3_HYDROXYISOBUT_DH"/>
    <property type="match status" value="1"/>
</dbReference>
<evidence type="ECO:0000313" key="6">
    <source>
        <dbReference type="EMBL" id="NNU82047.1"/>
    </source>
</evidence>
<dbReference type="PANTHER" id="PTHR43580:SF2">
    <property type="entry name" value="CYTOKINE-LIKE NUCLEAR FACTOR N-PAC"/>
    <property type="match status" value="1"/>
</dbReference>
<evidence type="ECO:0000259" key="4">
    <source>
        <dbReference type="Pfam" id="PF03446"/>
    </source>
</evidence>
<dbReference type="Proteomes" id="UP000572377">
    <property type="component" value="Unassembled WGS sequence"/>
</dbReference>
<dbReference type="SUPFAM" id="SSF48179">
    <property type="entry name" value="6-phosphogluconate dehydrogenase C-terminal domain-like"/>
    <property type="match status" value="1"/>
</dbReference>
<name>A0A849L7L4_9RHOB</name>
<dbReference type="GO" id="GO:0016491">
    <property type="term" value="F:oxidoreductase activity"/>
    <property type="evidence" value="ECO:0007669"/>
    <property type="project" value="UniProtKB-KW"/>
</dbReference>
<keyword evidence="1" id="KW-0560">Oxidoreductase</keyword>
<keyword evidence="2" id="KW-0520">NAD</keyword>
<evidence type="ECO:0000256" key="1">
    <source>
        <dbReference type="ARBA" id="ARBA00023002"/>
    </source>
</evidence>
<reference evidence="6 7" key="1">
    <citation type="submission" date="2020-05" db="EMBL/GenBank/DDBJ databases">
        <title>Gimesia benthica sp. nov., a novel planctomycete isolated from a deep-sea water sample of the Northwest Indian Ocean.</title>
        <authorList>
            <person name="Wang J."/>
            <person name="Ruan C."/>
            <person name="Song L."/>
            <person name="Zhu Y."/>
            <person name="Li A."/>
            <person name="Zheng X."/>
            <person name="Wang L."/>
            <person name="Lu Z."/>
            <person name="Huang Y."/>
            <person name="Du W."/>
            <person name="Zhou Y."/>
            <person name="Huang L."/>
            <person name="Dai X."/>
        </authorList>
    </citation>
    <scope>NUCLEOTIDE SEQUENCE [LARGE SCALE GENOMIC DNA]</scope>
    <source>
        <strain evidence="6 7">YYQ-30</strain>
    </source>
</reference>
<dbReference type="GO" id="GO:0016054">
    <property type="term" value="P:organic acid catabolic process"/>
    <property type="evidence" value="ECO:0007669"/>
    <property type="project" value="UniProtKB-ARBA"/>
</dbReference>
<comment type="caution">
    <text evidence="6">The sequence shown here is derived from an EMBL/GenBank/DDBJ whole genome shotgun (WGS) entry which is preliminary data.</text>
</comment>
<dbReference type="EMBL" id="JABFBC010000005">
    <property type="protein sequence ID" value="NNU82047.1"/>
    <property type="molecule type" value="Genomic_DNA"/>
</dbReference>
<sequence>MKIGFIGLGRMGAEMALNLSRAGHDLTVWNRTSETSRNFAAESGAAIAASPAELCAQSELVITMLSNDAASEEVHFARDGLFSVSGPKTVIEMGTMTPGHIRRLIGHAPAGFRVIDAPVSGSVQAARDGALLIMVGCTPEELTELAPVFGCMGKQSIALGAPGQAAIMKLAVNGLIHGLNQAVAEAIVLVERAGIDPALAFDIIESSAAAAPMLSYRRPLYLAEADHAVTFTVSLARKDMEAMARLAEDVNVAIPQARVTLQKLHEAEGQGFGDRDMASILAFMRKERT</sequence>